<evidence type="ECO:0000313" key="7">
    <source>
        <dbReference type="Proteomes" id="UP000574761"/>
    </source>
</evidence>
<dbReference type="Proteomes" id="UP000574761">
    <property type="component" value="Unassembled WGS sequence"/>
</dbReference>
<dbReference type="GO" id="GO:0016887">
    <property type="term" value="F:ATP hydrolysis activity"/>
    <property type="evidence" value="ECO:0007669"/>
    <property type="project" value="InterPro"/>
</dbReference>
<protein>
    <submittedName>
        <fullName evidence="6">Mannopine transport system ATP-binding protein</fullName>
    </submittedName>
</protein>
<accession>A0A7W6DFP3</accession>
<proteinExistence type="inferred from homology"/>
<dbReference type="GO" id="GO:0022857">
    <property type="term" value="F:transmembrane transporter activity"/>
    <property type="evidence" value="ECO:0007669"/>
    <property type="project" value="InterPro"/>
</dbReference>
<dbReference type="PANTHER" id="PTHR42781:SF4">
    <property type="entry name" value="SPERMIDINE_PUTRESCINE IMPORT ATP-BINDING PROTEIN POTA"/>
    <property type="match status" value="1"/>
</dbReference>
<dbReference type="InterPro" id="IPR003439">
    <property type="entry name" value="ABC_transporter-like_ATP-bd"/>
</dbReference>
<name>A0A7W6DFP3_9HYPH</name>
<comment type="similarity">
    <text evidence="1">Belongs to the ABC transporter superfamily.</text>
</comment>
<dbReference type="Gene3D" id="2.40.50.100">
    <property type="match status" value="1"/>
</dbReference>
<dbReference type="RefSeq" id="WP_183807974.1">
    <property type="nucleotide sequence ID" value="NZ_JACIEE010000013.1"/>
</dbReference>
<dbReference type="FunFam" id="3.40.50.300:FF:000133">
    <property type="entry name" value="Spermidine/putrescine import ATP-binding protein PotA"/>
    <property type="match status" value="1"/>
</dbReference>
<keyword evidence="3" id="KW-0547">Nucleotide-binding</keyword>
<dbReference type="InterPro" id="IPR003593">
    <property type="entry name" value="AAA+_ATPase"/>
</dbReference>
<evidence type="ECO:0000256" key="2">
    <source>
        <dbReference type="ARBA" id="ARBA00022448"/>
    </source>
</evidence>
<dbReference type="Gene3D" id="3.40.50.300">
    <property type="entry name" value="P-loop containing nucleotide triphosphate hydrolases"/>
    <property type="match status" value="1"/>
</dbReference>
<evidence type="ECO:0000256" key="1">
    <source>
        <dbReference type="ARBA" id="ARBA00005417"/>
    </source>
</evidence>
<dbReference type="PROSITE" id="PS00211">
    <property type="entry name" value="ABC_TRANSPORTER_1"/>
    <property type="match status" value="1"/>
</dbReference>
<dbReference type="InterPro" id="IPR008995">
    <property type="entry name" value="Mo/tungstate-bd_C_term_dom"/>
</dbReference>
<comment type="caution">
    <text evidence="6">The sequence shown here is derived from an EMBL/GenBank/DDBJ whole genome shotgun (WGS) entry which is preliminary data.</text>
</comment>
<keyword evidence="7" id="KW-1185">Reference proteome</keyword>
<sequence>MIGQSLSLRGIRKAYDATYAVHETDLDIGAGEFVSIVGPSGSGKTTLLTMIAGFERPTTGSVVVGNVDITRLAPNRRDIGMVFQKYALFPHMTVRKNLEFPLRMRKRPRREDLGKRVDAMLDMVQLSAFAHRYPHQLSGGQQQRVAVGRALVFNPPVLLMDEPLGALDKKLREAMQLEVKRLQQQLGATVVYVTHDQEEALTLSDRVAVMHKGQLEQIGSPLELYTEPQSAFVADFVGTINFIPGVVVGYECGAATIRIASGAIIETATTGTQPLPVGTMVSIAVRPQHIGVCPPGASGVTGTLENLVFSGASRTAHVRLTDMEGLTLRIQVPNELAGLPELGGMLAVALPSDKLKLFHAENGRRL</sequence>
<dbReference type="Pfam" id="PF08402">
    <property type="entry name" value="TOBE_2"/>
    <property type="match status" value="1"/>
</dbReference>
<dbReference type="InterPro" id="IPR027417">
    <property type="entry name" value="P-loop_NTPase"/>
</dbReference>
<dbReference type="EMBL" id="JACIEE010000013">
    <property type="protein sequence ID" value="MBB3979782.1"/>
    <property type="molecule type" value="Genomic_DNA"/>
</dbReference>
<dbReference type="InterPro" id="IPR050093">
    <property type="entry name" value="ABC_SmlMolc_Importer"/>
</dbReference>
<dbReference type="AlphaFoldDB" id="A0A7W6DFP3"/>
<reference evidence="6 7" key="1">
    <citation type="submission" date="2020-08" db="EMBL/GenBank/DDBJ databases">
        <title>Genomic Encyclopedia of Type Strains, Phase IV (KMG-IV): sequencing the most valuable type-strain genomes for metagenomic binning, comparative biology and taxonomic classification.</title>
        <authorList>
            <person name="Goeker M."/>
        </authorList>
    </citation>
    <scope>NUCLEOTIDE SEQUENCE [LARGE SCALE GENOMIC DNA]</scope>
    <source>
        <strain evidence="6 7">DSM 100211</strain>
    </source>
</reference>
<keyword evidence="2" id="KW-0813">Transport</keyword>
<dbReference type="GO" id="GO:0043190">
    <property type="term" value="C:ATP-binding cassette (ABC) transporter complex"/>
    <property type="evidence" value="ECO:0007669"/>
    <property type="project" value="InterPro"/>
</dbReference>
<evidence type="ECO:0000256" key="4">
    <source>
        <dbReference type="ARBA" id="ARBA00022840"/>
    </source>
</evidence>
<keyword evidence="4 6" id="KW-0067">ATP-binding</keyword>
<evidence type="ECO:0000313" key="6">
    <source>
        <dbReference type="EMBL" id="MBB3979782.1"/>
    </source>
</evidence>
<evidence type="ECO:0000259" key="5">
    <source>
        <dbReference type="PROSITE" id="PS50893"/>
    </source>
</evidence>
<dbReference type="InterPro" id="IPR013611">
    <property type="entry name" value="Transp-assoc_OB_typ2"/>
</dbReference>
<gene>
    <name evidence="6" type="ORF">GGQ64_005027</name>
</gene>
<organism evidence="6 7">
    <name type="scientific">Mycoplana azooxidifex</name>
    <dbReference type="NCBI Taxonomy" id="1636188"/>
    <lineage>
        <taxon>Bacteria</taxon>
        <taxon>Pseudomonadati</taxon>
        <taxon>Pseudomonadota</taxon>
        <taxon>Alphaproteobacteria</taxon>
        <taxon>Hyphomicrobiales</taxon>
        <taxon>Rhizobiaceae</taxon>
        <taxon>Mycoplana</taxon>
    </lineage>
</organism>
<dbReference type="SUPFAM" id="SSF52540">
    <property type="entry name" value="P-loop containing nucleoside triphosphate hydrolases"/>
    <property type="match status" value="1"/>
</dbReference>
<dbReference type="Pfam" id="PF00005">
    <property type="entry name" value="ABC_tran"/>
    <property type="match status" value="1"/>
</dbReference>
<dbReference type="GO" id="GO:0015847">
    <property type="term" value="P:putrescine transport"/>
    <property type="evidence" value="ECO:0007669"/>
    <property type="project" value="UniProtKB-ARBA"/>
</dbReference>
<dbReference type="PANTHER" id="PTHR42781">
    <property type="entry name" value="SPERMIDINE/PUTRESCINE IMPORT ATP-BINDING PROTEIN POTA"/>
    <property type="match status" value="1"/>
</dbReference>
<feature type="domain" description="ABC transporter" evidence="5">
    <location>
        <begin position="6"/>
        <end position="237"/>
    </location>
</feature>
<dbReference type="SUPFAM" id="SSF50331">
    <property type="entry name" value="MOP-like"/>
    <property type="match status" value="1"/>
</dbReference>
<evidence type="ECO:0000256" key="3">
    <source>
        <dbReference type="ARBA" id="ARBA00022741"/>
    </source>
</evidence>
<dbReference type="SMART" id="SM00382">
    <property type="entry name" value="AAA"/>
    <property type="match status" value="1"/>
</dbReference>
<dbReference type="PROSITE" id="PS50893">
    <property type="entry name" value="ABC_TRANSPORTER_2"/>
    <property type="match status" value="1"/>
</dbReference>
<dbReference type="GO" id="GO:0005524">
    <property type="term" value="F:ATP binding"/>
    <property type="evidence" value="ECO:0007669"/>
    <property type="project" value="UniProtKB-KW"/>
</dbReference>
<dbReference type="InterPro" id="IPR017871">
    <property type="entry name" value="ABC_transporter-like_CS"/>
</dbReference>